<gene>
    <name evidence="7" type="ORF">POTOM_024510</name>
</gene>
<evidence type="ECO:0000313" key="8">
    <source>
        <dbReference type="Proteomes" id="UP000886885"/>
    </source>
</evidence>
<dbReference type="CDD" id="cd03784">
    <property type="entry name" value="GT1_Gtf-like"/>
    <property type="match status" value="1"/>
</dbReference>
<dbReference type="PANTHER" id="PTHR48048">
    <property type="entry name" value="GLYCOSYLTRANSFERASE"/>
    <property type="match status" value="1"/>
</dbReference>
<dbReference type="Pfam" id="PF00201">
    <property type="entry name" value="UDPGT"/>
    <property type="match status" value="1"/>
</dbReference>
<dbReference type="PANTHER" id="PTHR48048:SF45">
    <property type="entry name" value="GLYCOSYLTRANSFERASE"/>
    <property type="match status" value="1"/>
</dbReference>
<comment type="similarity">
    <text evidence="2">Belongs to the UDP-glycosyltransferase family.</text>
</comment>
<evidence type="ECO:0000256" key="3">
    <source>
        <dbReference type="ARBA" id="ARBA00012585"/>
    </source>
</evidence>
<keyword evidence="8" id="KW-1185">Reference proteome</keyword>
<evidence type="ECO:0000256" key="6">
    <source>
        <dbReference type="ARBA" id="ARBA00047606"/>
    </source>
</evidence>
<evidence type="ECO:0000256" key="1">
    <source>
        <dbReference type="ARBA" id="ARBA00004935"/>
    </source>
</evidence>
<evidence type="ECO:0000256" key="4">
    <source>
        <dbReference type="ARBA" id="ARBA00022676"/>
    </source>
</evidence>
<dbReference type="GO" id="GO:0047213">
    <property type="term" value="F:anthocyanidin 3-O-glucosyltransferase activity"/>
    <property type="evidence" value="ECO:0007669"/>
    <property type="project" value="UniProtKB-EC"/>
</dbReference>
<dbReference type="InterPro" id="IPR002213">
    <property type="entry name" value="UDP_glucos_trans"/>
</dbReference>
<dbReference type="EC" id="2.4.1.115" evidence="3"/>
<evidence type="ECO:0000256" key="5">
    <source>
        <dbReference type="ARBA" id="ARBA00022679"/>
    </source>
</evidence>
<proteinExistence type="inferred from homology"/>
<keyword evidence="5" id="KW-0808">Transferase</keyword>
<dbReference type="InterPro" id="IPR050481">
    <property type="entry name" value="UDP-glycosyltransf_plant"/>
</dbReference>
<evidence type="ECO:0000313" key="7">
    <source>
        <dbReference type="EMBL" id="KAG6768898.1"/>
    </source>
</evidence>
<comment type="caution">
    <text evidence="7">The sequence shown here is derived from an EMBL/GenBank/DDBJ whole genome shotgun (WGS) entry which is preliminary data.</text>
</comment>
<dbReference type="OrthoDB" id="2428737at2759"/>
<protein>
    <recommendedName>
        <fullName evidence="3">anthocyanidin 3-O-glucosyltransferase</fullName>
        <ecNumber evidence="3">2.4.1.115</ecNumber>
    </recommendedName>
</protein>
<name>A0A8X7ZDD6_POPTO</name>
<dbReference type="InterPro" id="IPR035595">
    <property type="entry name" value="UDP_glycos_trans_CS"/>
</dbReference>
<dbReference type="PROSITE" id="PS00375">
    <property type="entry name" value="UDPGT"/>
    <property type="match status" value="1"/>
</dbReference>
<comment type="pathway">
    <text evidence="1">Pigment biosynthesis; anthocyanin biosynthesis.</text>
</comment>
<dbReference type="EMBL" id="JAAWWB010000012">
    <property type="protein sequence ID" value="KAG6768898.1"/>
    <property type="molecule type" value="Genomic_DNA"/>
</dbReference>
<dbReference type="FunFam" id="3.40.50.2000:FF:000080">
    <property type="entry name" value="Glycosyltransferase"/>
    <property type="match status" value="1"/>
</dbReference>
<dbReference type="FunFam" id="3.40.50.2000:FF:000056">
    <property type="entry name" value="Glycosyltransferase"/>
    <property type="match status" value="1"/>
</dbReference>
<dbReference type="AlphaFoldDB" id="A0A8X7ZDD6"/>
<organism evidence="7 8">
    <name type="scientific">Populus tomentosa</name>
    <name type="common">Chinese white poplar</name>
    <dbReference type="NCBI Taxonomy" id="118781"/>
    <lineage>
        <taxon>Eukaryota</taxon>
        <taxon>Viridiplantae</taxon>
        <taxon>Streptophyta</taxon>
        <taxon>Embryophyta</taxon>
        <taxon>Tracheophyta</taxon>
        <taxon>Spermatophyta</taxon>
        <taxon>Magnoliopsida</taxon>
        <taxon>eudicotyledons</taxon>
        <taxon>Gunneridae</taxon>
        <taxon>Pentapetalae</taxon>
        <taxon>rosids</taxon>
        <taxon>fabids</taxon>
        <taxon>Malpighiales</taxon>
        <taxon>Salicaceae</taxon>
        <taxon>Saliceae</taxon>
        <taxon>Populus</taxon>
    </lineage>
</organism>
<sequence length="763" mass="85301">MKNAELVFIPAPITGHFASAVEIAKLLLERDKRLSITFLVMKSSLSTKIARSYNDSVIAACGRIRFIHLPEVELDPNLPSRFFISLIEAQKPHVKEEVSKLVLASTSSPDSPRLAGFVLDMFSASIIDVANEFGVPSYIFFTSAAAFLGTTLYIQALHDEQKVDPTEFKNSDVELVMPCLASPFPAKVLPSPVLGKDLLPLFLRLFRRFREAKGIMVNTFYVLESHAINSFSDGNYPPVYPVGPLLNLNGHEHDVVSDSKDTHRDIMQWLDHQPSSSGVEQRSELVFIPSPGIGHVTSTVELARLLVNRDDRFVVTIILMKLPFDEKFTSYCKSLTESTISNNIKFLDLPLLEQALDMKAKDILAFYMETYKPLVKEALAQLIESSTSSPDKPPRLIGLLVDMFCVTMVDVGNDFGLRSYVFFTSGVGYLSLLFSMQTMKDEQNVDSTQFKDSDTELVISSFAKPIPARVLPSMFLNKDVVPGFLNFARKYKQTKGIVVNTFLELESHVMSSFFDGLTLPVYPVGPILKLQRDEGDKGLDRAREKEEIKKWLDDQPPSSVVFLCFGSMGSFDEDQLKEISKALEHSGHRFLWSLRRAPPKGTIVFPSGYDNPKEILTDGFLDRTSMVGKIIGWAPQTDILAHPAVGGFVSHCGWNSILESLWFGVPIAAWPIDGEQQLNAFQMVVELGLGVEIKLDYRKDFLSDDEVKMVTAEEIERGINSLMQSNSEIKRKVREMSVKSKKALMESGSSHTSFGHFIDNLMS</sequence>
<reference evidence="7" key="1">
    <citation type="journal article" date="2020" name="bioRxiv">
        <title>Hybrid origin of Populus tomentosa Carr. identified through genome sequencing and phylogenomic analysis.</title>
        <authorList>
            <person name="An X."/>
            <person name="Gao K."/>
            <person name="Chen Z."/>
            <person name="Li J."/>
            <person name="Yang X."/>
            <person name="Yang X."/>
            <person name="Zhou J."/>
            <person name="Guo T."/>
            <person name="Zhao T."/>
            <person name="Huang S."/>
            <person name="Miao D."/>
            <person name="Khan W.U."/>
            <person name="Rao P."/>
            <person name="Ye M."/>
            <person name="Lei B."/>
            <person name="Liao W."/>
            <person name="Wang J."/>
            <person name="Ji L."/>
            <person name="Li Y."/>
            <person name="Guo B."/>
            <person name="Mustafa N.S."/>
            <person name="Li S."/>
            <person name="Yun Q."/>
            <person name="Keller S.R."/>
            <person name="Mao J."/>
            <person name="Zhang R."/>
            <person name="Strauss S.H."/>
        </authorList>
    </citation>
    <scope>NUCLEOTIDE SEQUENCE</scope>
    <source>
        <strain evidence="7">GM15</strain>
        <tissue evidence="7">Leaf</tissue>
    </source>
</reference>
<dbReference type="Proteomes" id="UP000886885">
    <property type="component" value="Chromosome 6D"/>
</dbReference>
<comment type="catalytic activity">
    <reaction evidence="6">
        <text>an anthocyanidin + UDP-alpha-D-glucose + H(+) = an anthocyanidin 3-O-beta-D-glucoside + UDP</text>
        <dbReference type="Rhea" id="RHEA:20093"/>
        <dbReference type="ChEBI" id="CHEBI:15378"/>
        <dbReference type="ChEBI" id="CHEBI:16307"/>
        <dbReference type="ChEBI" id="CHEBI:58223"/>
        <dbReference type="ChEBI" id="CHEBI:58885"/>
        <dbReference type="ChEBI" id="CHEBI:143576"/>
        <dbReference type="EC" id="2.4.1.115"/>
    </reaction>
</comment>
<keyword evidence="4" id="KW-0328">Glycosyltransferase</keyword>
<evidence type="ECO:0000256" key="2">
    <source>
        <dbReference type="ARBA" id="ARBA00009995"/>
    </source>
</evidence>
<accession>A0A8X7ZDD6</accession>